<name>A0AA38YQ61_VITRO</name>
<sequence>MSMPLDQLQHPPPSLSYTSYSRHGSVGPVIAVLAVIAILGTLAAIVGRLCSGRRIMGHGQYDIESWLEEKCSSCIDGRVNPPPLPSADISAGSVPLSIPIHTQEETKPDEPSPQNPRPKGGS</sequence>
<keyword evidence="4" id="KW-1185">Reference proteome</keyword>
<dbReference type="PANTHER" id="PTHR33429">
    <property type="entry name" value="OS02G0708000 PROTEIN-RELATED"/>
    <property type="match status" value="1"/>
</dbReference>
<protein>
    <recommendedName>
        <fullName evidence="5">Transmembrane protein</fullName>
    </recommendedName>
</protein>
<accession>A0AA38YQ61</accession>
<feature type="transmembrane region" description="Helical" evidence="2">
    <location>
        <begin position="25"/>
        <end position="46"/>
    </location>
</feature>
<evidence type="ECO:0008006" key="5">
    <source>
        <dbReference type="Google" id="ProtNLM"/>
    </source>
</evidence>
<keyword evidence="2" id="KW-0472">Membrane</keyword>
<feature type="region of interest" description="Disordered" evidence="1">
    <location>
        <begin position="82"/>
        <end position="122"/>
    </location>
</feature>
<keyword evidence="2" id="KW-0812">Transmembrane</keyword>
<evidence type="ECO:0000313" key="3">
    <source>
        <dbReference type="EMBL" id="KAJ9674518.1"/>
    </source>
</evidence>
<evidence type="ECO:0000256" key="1">
    <source>
        <dbReference type="SAM" id="MobiDB-lite"/>
    </source>
</evidence>
<dbReference type="PANTHER" id="PTHR33429:SF2">
    <property type="entry name" value="OS01G0888850 PROTEIN"/>
    <property type="match status" value="1"/>
</dbReference>
<evidence type="ECO:0000313" key="4">
    <source>
        <dbReference type="Proteomes" id="UP001168098"/>
    </source>
</evidence>
<reference evidence="3 4" key="1">
    <citation type="journal article" date="2023" name="BMC Biotechnol.">
        <title>Vitis rotundifolia cv Carlos genome sequencing.</title>
        <authorList>
            <person name="Huff M."/>
            <person name="Hulse-Kemp A."/>
            <person name="Scheffler B."/>
            <person name="Youngblood R."/>
            <person name="Simpson S."/>
            <person name="Babiker E."/>
            <person name="Staton M."/>
        </authorList>
    </citation>
    <scope>NUCLEOTIDE SEQUENCE [LARGE SCALE GENOMIC DNA]</scope>
    <source>
        <tissue evidence="3">Leaf</tissue>
    </source>
</reference>
<organism evidence="3 4">
    <name type="scientific">Vitis rotundifolia</name>
    <name type="common">Muscadine grape</name>
    <dbReference type="NCBI Taxonomy" id="103349"/>
    <lineage>
        <taxon>Eukaryota</taxon>
        <taxon>Viridiplantae</taxon>
        <taxon>Streptophyta</taxon>
        <taxon>Embryophyta</taxon>
        <taxon>Tracheophyta</taxon>
        <taxon>Spermatophyta</taxon>
        <taxon>Magnoliopsida</taxon>
        <taxon>eudicotyledons</taxon>
        <taxon>Gunneridae</taxon>
        <taxon>Pentapetalae</taxon>
        <taxon>rosids</taxon>
        <taxon>Vitales</taxon>
        <taxon>Vitaceae</taxon>
        <taxon>Viteae</taxon>
        <taxon>Vitis</taxon>
    </lineage>
</organism>
<keyword evidence="2" id="KW-1133">Transmembrane helix</keyword>
<evidence type="ECO:0000256" key="2">
    <source>
        <dbReference type="SAM" id="Phobius"/>
    </source>
</evidence>
<dbReference type="Proteomes" id="UP001168098">
    <property type="component" value="Unassembled WGS sequence"/>
</dbReference>
<dbReference type="AlphaFoldDB" id="A0AA38YQ61"/>
<gene>
    <name evidence="3" type="ORF">PVL29_023835</name>
</gene>
<proteinExistence type="predicted"/>
<comment type="caution">
    <text evidence="3">The sequence shown here is derived from an EMBL/GenBank/DDBJ whole genome shotgun (WGS) entry which is preliminary data.</text>
</comment>
<dbReference type="EMBL" id="JARBHA010000018">
    <property type="protein sequence ID" value="KAJ9674518.1"/>
    <property type="molecule type" value="Genomic_DNA"/>
</dbReference>